<evidence type="ECO:0000256" key="1">
    <source>
        <dbReference type="SAM" id="SignalP"/>
    </source>
</evidence>
<dbReference type="AlphaFoldDB" id="A0AAJ7WSB3"/>
<feature type="signal peptide" evidence="1">
    <location>
        <begin position="1"/>
        <end position="30"/>
    </location>
</feature>
<protein>
    <submittedName>
        <fullName evidence="3">Protein FAM237A-like</fullName>
    </submittedName>
</protein>
<keyword evidence="1" id="KW-0732">Signal</keyword>
<dbReference type="KEGG" id="pmrn:116940784"/>
<keyword evidence="2" id="KW-1185">Reference proteome</keyword>
<evidence type="ECO:0000313" key="3">
    <source>
        <dbReference type="RefSeq" id="XP_032806873.1"/>
    </source>
</evidence>
<dbReference type="PANTHER" id="PTHR36690">
    <property type="entry name" value="PROTEIN FAM237A"/>
    <property type="match status" value="1"/>
</dbReference>
<accession>A0AAJ7WSB3</accession>
<dbReference type="PANTHER" id="PTHR36690:SF2">
    <property type="entry name" value="PROTEIN FAM237A"/>
    <property type="match status" value="1"/>
</dbReference>
<organism evidence="2 3">
    <name type="scientific">Petromyzon marinus</name>
    <name type="common">Sea lamprey</name>
    <dbReference type="NCBI Taxonomy" id="7757"/>
    <lineage>
        <taxon>Eukaryota</taxon>
        <taxon>Metazoa</taxon>
        <taxon>Chordata</taxon>
        <taxon>Craniata</taxon>
        <taxon>Vertebrata</taxon>
        <taxon>Cyclostomata</taxon>
        <taxon>Hyperoartia</taxon>
        <taxon>Petromyzontiformes</taxon>
        <taxon>Petromyzontidae</taxon>
        <taxon>Petromyzon</taxon>
    </lineage>
</organism>
<name>A0AAJ7WSB3_PETMA</name>
<gene>
    <name evidence="3" type="primary">LOC116940784</name>
</gene>
<feature type="chain" id="PRO_5042607801" evidence="1">
    <location>
        <begin position="31"/>
        <end position="162"/>
    </location>
</feature>
<dbReference type="InterPro" id="IPR040439">
    <property type="entry name" value="FAM237A/B"/>
</dbReference>
<sequence>MPRYQEKTPRWGKPFLWLLVVLGLVVPCLPRGDIDVLSLNEVNPQCWEWSTIAVIKMQKPRMTHTVGEFWNFMLGLKNSDNPHHANNFWDLAQLFWDKYVQCVISISHGLGRRETATAVHSAVHSPRRAPDFASVPHRQAGLLMKMSFPTYLERIIKKFQQF</sequence>
<evidence type="ECO:0000313" key="2">
    <source>
        <dbReference type="Proteomes" id="UP001318040"/>
    </source>
</evidence>
<proteinExistence type="predicted"/>
<dbReference type="Proteomes" id="UP001318040">
    <property type="component" value="Chromosome 10"/>
</dbReference>
<reference evidence="3" key="1">
    <citation type="submission" date="2025-08" db="UniProtKB">
        <authorList>
            <consortium name="RefSeq"/>
        </authorList>
    </citation>
    <scope>IDENTIFICATION</scope>
    <source>
        <tissue evidence="3">Sperm</tissue>
    </source>
</reference>
<dbReference type="RefSeq" id="XP_032806873.1">
    <property type="nucleotide sequence ID" value="XM_032950982.1"/>
</dbReference>